<protein>
    <submittedName>
        <fullName evidence="1">Uncharacterized protein</fullName>
    </submittedName>
</protein>
<gene>
    <name evidence="1" type="ORF">XENOCAPTIV_006114</name>
</gene>
<evidence type="ECO:0000313" key="2">
    <source>
        <dbReference type="Proteomes" id="UP001434883"/>
    </source>
</evidence>
<name>A0ABV0S7C7_9TELE</name>
<dbReference type="EMBL" id="JAHRIN010068893">
    <property type="protein sequence ID" value="MEQ2215802.1"/>
    <property type="molecule type" value="Genomic_DNA"/>
</dbReference>
<comment type="caution">
    <text evidence="1">The sequence shown here is derived from an EMBL/GenBank/DDBJ whole genome shotgun (WGS) entry which is preliminary data.</text>
</comment>
<sequence length="110" mass="12605">MKKAVDLTGPRVWRTTLDTQHLSCFRSTVRFPQSVLIWAAMSFASVGPICSVRSKLIASSRKCYSISYVLFFFTRHRLVAPMACSIDTEIHEKESQPSIQCIYCNVHFNR</sequence>
<reference evidence="1 2" key="1">
    <citation type="submission" date="2021-06" db="EMBL/GenBank/DDBJ databases">
        <authorList>
            <person name="Palmer J.M."/>
        </authorList>
    </citation>
    <scope>NUCLEOTIDE SEQUENCE [LARGE SCALE GENOMIC DNA]</scope>
    <source>
        <strain evidence="1 2">XC_2019</strain>
        <tissue evidence="1">Muscle</tissue>
    </source>
</reference>
<keyword evidence="2" id="KW-1185">Reference proteome</keyword>
<evidence type="ECO:0000313" key="1">
    <source>
        <dbReference type="EMBL" id="MEQ2215802.1"/>
    </source>
</evidence>
<dbReference type="Proteomes" id="UP001434883">
    <property type="component" value="Unassembled WGS sequence"/>
</dbReference>
<proteinExistence type="predicted"/>
<organism evidence="1 2">
    <name type="scientific">Xenoophorus captivus</name>
    <dbReference type="NCBI Taxonomy" id="1517983"/>
    <lineage>
        <taxon>Eukaryota</taxon>
        <taxon>Metazoa</taxon>
        <taxon>Chordata</taxon>
        <taxon>Craniata</taxon>
        <taxon>Vertebrata</taxon>
        <taxon>Euteleostomi</taxon>
        <taxon>Actinopterygii</taxon>
        <taxon>Neopterygii</taxon>
        <taxon>Teleostei</taxon>
        <taxon>Neoteleostei</taxon>
        <taxon>Acanthomorphata</taxon>
        <taxon>Ovalentaria</taxon>
        <taxon>Atherinomorphae</taxon>
        <taxon>Cyprinodontiformes</taxon>
        <taxon>Goodeidae</taxon>
        <taxon>Xenoophorus</taxon>
    </lineage>
</organism>
<accession>A0ABV0S7C7</accession>